<evidence type="ECO:0000256" key="6">
    <source>
        <dbReference type="SAM" id="MobiDB-lite"/>
    </source>
</evidence>
<keyword evidence="2" id="KW-0032">Aminotransferase</keyword>
<evidence type="ECO:0000313" key="9">
    <source>
        <dbReference type="Proteomes" id="UP000294508"/>
    </source>
</evidence>
<organism evidence="8 9">
    <name type="scientific">Kribbella steppae</name>
    <dbReference type="NCBI Taxonomy" id="2512223"/>
    <lineage>
        <taxon>Bacteria</taxon>
        <taxon>Bacillati</taxon>
        <taxon>Actinomycetota</taxon>
        <taxon>Actinomycetes</taxon>
        <taxon>Propionibacteriales</taxon>
        <taxon>Kribbellaceae</taxon>
        <taxon>Kribbella</taxon>
    </lineage>
</organism>
<comment type="cofactor">
    <cofactor evidence="1 5">
        <name>pyridoxal 5'-phosphate</name>
        <dbReference type="ChEBI" id="CHEBI:597326"/>
    </cofactor>
</comment>
<dbReference type="GO" id="GO:0008483">
    <property type="term" value="F:transaminase activity"/>
    <property type="evidence" value="ECO:0007669"/>
    <property type="project" value="UniProtKB-KW"/>
</dbReference>
<proteinExistence type="predicted"/>
<dbReference type="Gene3D" id="3.40.640.10">
    <property type="entry name" value="Type I PLP-dependent aspartate aminotransferase-like (Major domain)"/>
    <property type="match status" value="1"/>
</dbReference>
<dbReference type="InterPro" id="IPR024169">
    <property type="entry name" value="SP_NH2Trfase/AEP_transaminase"/>
</dbReference>
<evidence type="ECO:0000256" key="3">
    <source>
        <dbReference type="ARBA" id="ARBA00022679"/>
    </source>
</evidence>
<feature type="region of interest" description="Disordered" evidence="6">
    <location>
        <begin position="1"/>
        <end position="21"/>
    </location>
</feature>
<dbReference type="EMBL" id="SLWN01000021">
    <property type="protein sequence ID" value="TCO15698.1"/>
    <property type="molecule type" value="Genomic_DNA"/>
</dbReference>
<feature type="domain" description="Aminotransferase class V" evidence="7">
    <location>
        <begin position="17"/>
        <end position="301"/>
    </location>
</feature>
<dbReference type="Gene3D" id="3.90.1150.10">
    <property type="entry name" value="Aspartate Aminotransferase, domain 1"/>
    <property type="match status" value="1"/>
</dbReference>
<dbReference type="PANTHER" id="PTHR42778:SF1">
    <property type="entry name" value="2-AMINOETHYLPHOSPHONATE--PYRUVATE TRANSAMINASE"/>
    <property type="match status" value="1"/>
</dbReference>
<dbReference type="Pfam" id="PF00266">
    <property type="entry name" value="Aminotran_5"/>
    <property type="match status" value="1"/>
</dbReference>
<dbReference type="PANTHER" id="PTHR42778">
    <property type="entry name" value="2-AMINOETHYLPHOSPHONATE--PYRUVATE TRANSAMINASE"/>
    <property type="match status" value="1"/>
</dbReference>
<dbReference type="InterPro" id="IPR000192">
    <property type="entry name" value="Aminotrans_V_dom"/>
</dbReference>
<dbReference type="Proteomes" id="UP000294508">
    <property type="component" value="Unassembled WGS sequence"/>
</dbReference>
<comment type="caution">
    <text evidence="8">The sequence shown here is derived from an EMBL/GenBank/DDBJ whole genome shotgun (WGS) entry which is preliminary data.</text>
</comment>
<evidence type="ECO:0000256" key="4">
    <source>
        <dbReference type="ARBA" id="ARBA00022898"/>
    </source>
</evidence>
<protein>
    <submittedName>
        <fullName evidence="8">2-aminoethylphosphonate-pyruvate transaminase</fullName>
    </submittedName>
</protein>
<gene>
    <name evidence="8" type="ORF">EV652_12171</name>
</gene>
<evidence type="ECO:0000256" key="5">
    <source>
        <dbReference type="PIRSR" id="PIRSR000524-50"/>
    </source>
</evidence>
<reference evidence="8 9" key="1">
    <citation type="journal article" date="2015" name="Stand. Genomic Sci.">
        <title>Genomic Encyclopedia of Bacterial and Archaeal Type Strains, Phase III: the genomes of soil and plant-associated and newly described type strains.</title>
        <authorList>
            <person name="Whitman W.B."/>
            <person name="Woyke T."/>
            <person name="Klenk H.P."/>
            <person name="Zhou Y."/>
            <person name="Lilburn T.G."/>
            <person name="Beck B.J."/>
            <person name="De Vos P."/>
            <person name="Vandamme P."/>
            <person name="Eisen J.A."/>
            <person name="Garrity G."/>
            <person name="Hugenholtz P."/>
            <person name="Kyrpides N.C."/>
        </authorList>
    </citation>
    <scope>NUCLEOTIDE SEQUENCE [LARGE SCALE GENOMIC DNA]</scope>
    <source>
        <strain evidence="8 9">VKM Ac-2572</strain>
    </source>
</reference>
<feature type="modified residue" description="N6-(pyridoxal phosphate)lysine" evidence="5">
    <location>
        <position position="181"/>
    </location>
</feature>
<dbReference type="InterPro" id="IPR015424">
    <property type="entry name" value="PyrdxlP-dep_Trfase"/>
</dbReference>
<dbReference type="PIRSF" id="PIRSF000524">
    <property type="entry name" value="SPT"/>
    <property type="match status" value="1"/>
</dbReference>
<accession>A0A4V2RXT5</accession>
<dbReference type="InterPro" id="IPR015421">
    <property type="entry name" value="PyrdxlP-dep_Trfase_major"/>
</dbReference>
<keyword evidence="3" id="KW-0808">Transferase</keyword>
<evidence type="ECO:0000256" key="1">
    <source>
        <dbReference type="ARBA" id="ARBA00001933"/>
    </source>
</evidence>
<keyword evidence="4 5" id="KW-0663">Pyridoxal phosphate</keyword>
<name>A0A4V2RXT5_9ACTN</name>
<sequence length="363" mass="38445">MTPSGVNRPATDGLASPGMSHRSPRFVPILKDVRNRVVRCLGGDERYGSVLLGTSGTGAVEAMMGAARDPVLIIENGRYSRRLTAIAAAQGHEVRSLHVEDFDLIDEATVGRALAASPRPRTLALVHCETTTGVLAPLQGICGLAAGLGVNTMVDAVGSVGAHSPGLGQTGPDWLAAGSGKGTEAIPGLSFVVARRSLLADAEPGRAGYLLDVGRNWKAQEAGAAAHTLPIPLVVALNEALRRWESETPAARERRYTRTATALRKGLQEHGFEIVPLHEEARSNVVIPVVLPLGVDFAQVQAELVERDMEVYYSEDAQARGYFVLAHIGGVDPDAFEEFLRALTTSCRAQLTPALPQGGECRA</sequence>
<evidence type="ECO:0000313" key="8">
    <source>
        <dbReference type="EMBL" id="TCO15698.1"/>
    </source>
</evidence>
<dbReference type="SUPFAM" id="SSF53383">
    <property type="entry name" value="PLP-dependent transferases"/>
    <property type="match status" value="1"/>
</dbReference>
<keyword evidence="8" id="KW-0670">Pyruvate</keyword>
<dbReference type="AlphaFoldDB" id="A0A4V2RXT5"/>
<evidence type="ECO:0000256" key="2">
    <source>
        <dbReference type="ARBA" id="ARBA00022576"/>
    </source>
</evidence>
<dbReference type="InterPro" id="IPR015422">
    <property type="entry name" value="PyrdxlP-dep_Trfase_small"/>
</dbReference>
<evidence type="ECO:0000259" key="7">
    <source>
        <dbReference type="Pfam" id="PF00266"/>
    </source>
</evidence>
<keyword evidence="9" id="KW-1185">Reference proteome</keyword>